<dbReference type="Proteomes" id="UP001151760">
    <property type="component" value="Unassembled WGS sequence"/>
</dbReference>
<dbReference type="CDD" id="cd09272">
    <property type="entry name" value="RNase_HI_RT_Ty1"/>
    <property type="match status" value="1"/>
</dbReference>
<feature type="region of interest" description="Disordered" evidence="1">
    <location>
        <begin position="1432"/>
        <end position="1452"/>
    </location>
</feature>
<accession>A0ABQ4XJ61</accession>
<feature type="region of interest" description="Disordered" evidence="1">
    <location>
        <begin position="650"/>
        <end position="685"/>
    </location>
</feature>
<proteinExistence type="predicted"/>
<feature type="region of interest" description="Disordered" evidence="1">
    <location>
        <begin position="173"/>
        <end position="192"/>
    </location>
</feature>
<protein>
    <submittedName>
        <fullName evidence="2">Gypsy type transposase</fullName>
    </submittedName>
</protein>
<feature type="region of interest" description="Disordered" evidence="1">
    <location>
        <begin position="611"/>
        <end position="630"/>
    </location>
</feature>
<name>A0ABQ4XJ61_9ASTR</name>
<dbReference type="EMBL" id="BQNB010009544">
    <property type="protein sequence ID" value="GJS64998.1"/>
    <property type="molecule type" value="Genomic_DNA"/>
</dbReference>
<feature type="compositionally biased region" description="Basic residues" evidence="1">
    <location>
        <begin position="173"/>
        <end position="182"/>
    </location>
</feature>
<comment type="caution">
    <text evidence="2">The sequence shown here is derived from an EMBL/GenBank/DDBJ whole genome shotgun (WGS) entry which is preliminary data.</text>
</comment>
<evidence type="ECO:0000256" key="1">
    <source>
        <dbReference type="SAM" id="MobiDB-lite"/>
    </source>
</evidence>
<feature type="compositionally biased region" description="Basic and acidic residues" evidence="1">
    <location>
        <begin position="1439"/>
        <end position="1452"/>
    </location>
</feature>
<reference evidence="2" key="2">
    <citation type="submission" date="2022-01" db="EMBL/GenBank/DDBJ databases">
        <authorList>
            <person name="Yamashiro T."/>
            <person name="Shiraishi A."/>
            <person name="Satake H."/>
            <person name="Nakayama K."/>
        </authorList>
    </citation>
    <scope>NUCLEOTIDE SEQUENCE</scope>
</reference>
<gene>
    <name evidence="2" type="ORF">Tco_0679562</name>
</gene>
<reference evidence="2" key="1">
    <citation type="journal article" date="2022" name="Int. J. Mol. Sci.">
        <title>Draft Genome of Tanacetum Coccineum: Genomic Comparison of Closely Related Tanacetum-Family Plants.</title>
        <authorList>
            <person name="Yamashiro T."/>
            <person name="Shiraishi A."/>
            <person name="Nakayama K."/>
            <person name="Satake H."/>
        </authorList>
    </citation>
    <scope>NUCLEOTIDE SEQUENCE</scope>
</reference>
<sequence>MLTVNGSNYHVWKGKMEDLFYVKDYYLPVFSTEKLENKTDVEWTILHRQVCGYIRQWVDDNVLNHICEETHARTLWNKLEQLYARKTGKQTGIINQLAGMGIKFEDEIQGLWLLDVLVIERQGEVKVDARSNRGNHRSSSSKGKFADVECYHCHKKGDTMKFCRQLKKENKKKNYNNQKNKHKKDDDSNDSTEVKYHHTDEFFVLFRIMIWLTLSMMIRVWNLDCGLLVFAGLLEYLSFDGRWLHNSFSITGIVRKVTLGSLICCIEDKGNSWFNGHIRKFPRAFVKCYRTMMIMNEEMEFCIKRLTEDTRIEWLAGAGRIETLLERVNACLLSMQGVWKAGKEFHTSFMRLSWIRERWDLFGVVSWFGGLSLDLEVEQWMSRLRGKETTCVGLQKSLLWVEAKLRDSGTRAFEDCPSSKKNIEKMDRVPYASAVRSIRKLLNGYFDICEGGLFHGNQDCKSVWPCLQQRRKQRYAVLCDNQSTIHLAKNSMFHKRTKHIDILYHWIRDAIEDGPRMRSCTKSSNEMISCTMKGKPLVLSWGQTPRLDSGVRWVEVGPLSDKGPHLFIIFAGRLILSSLRVEIDLLSFIQIVNPTKVRVGERQRAEDEPKLLFDEGGSGNLAEQGDSMGGGHVVGTPLVSEAAKTIIEDVAPLQPKRQRKRKTVVSDAGGPSHPPKKLKEDHETSTGLSVAGKSMFVLQRLLAGAVLNPKVGIAALPTIPFITSFVSVTPERESEDQTDSMVRVNLQTITVSPRFVMSSDSSHHSGANIAKAEVDSFVRPSIPSSVFGGDSSGGGADHTTCGFSDLTGSDFIIGGIRTIVSLDTDLQKIYVPQWSVTNGSLLDDGHTYHEMVDEFSPSKLFALIYEMDHDQLFTEFNVGATRQMSLSAEVRMRTEYNIRERRRLNYVVEEKGSLLKARDAKIESLKAQLLAKEAKVAETTSNLRFNNESDFRISFDESDDEDYTVVFDKNSFFYKIISTNDLKTDSENDNEKVNKPLFPSPEPSVSCIDDLDFFKDFENEFPAIVYDDALTLKSDFSTEPTLCPQHIDKFDLKDETSLSEDDEVEQSILYFNDLLPFNIADKAAMATSALKIIEAMLQKKKIYKIAICRLPEPVNFSYARNVVHRDIGKVDPSHSPDLTSAFFGVRDDSDGQIKQNLSVTPLGAATYSFSLCCSIGYCSVEESKAEDEANVEDTAYPGKEDGLDSLSFMAWAKAALMTFSEDMLIRRSQSQSLCSPLSVMWVRNPNQKSSASQWLNGSHHPPLAQTPFAALITRSRGTLLGGLHDDSQSEVFYYAIFISSKTGLGGWSQWSMKIPRRVVLSLASGITLNGIDRSSLPSSTSSGVKPAKKAFSILSEPFVCAYWKIWATSSLSDLIQIISQSGLLDSEWVREVLGLSPNVGLEALAESLNIPEGSQDKDSLKVLTELPRSTAALPRHGKGSWDEEKKEKVQGEMSSKELVKTRFFSTGHGVKLEGSMNYAKGKSWALLLSIYKWSRQRAPLEQKAASCKHYSKSSELRNKSEASRGRIQQDCRHEMPIKSVKGSLIKAGKQEDLTELMMDRISKGERLS</sequence>
<evidence type="ECO:0000313" key="2">
    <source>
        <dbReference type="EMBL" id="GJS64998.1"/>
    </source>
</evidence>
<keyword evidence="3" id="KW-1185">Reference proteome</keyword>
<evidence type="ECO:0000313" key="3">
    <source>
        <dbReference type="Proteomes" id="UP001151760"/>
    </source>
</evidence>
<organism evidence="2 3">
    <name type="scientific">Tanacetum coccineum</name>
    <dbReference type="NCBI Taxonomy" id="301880"/>
    <lineage>
        <taxon>Eukaryota</taxon>
        <taxon>Viridiplantae</taxon>
        <taxon>Streptophyta</taxon>
        <taxon>Embryophyta</taxon>
        <taxon>Tracheophyta</taxon>
        <taxon>Spermatophyta</taxon>
        <taxon>Magnoliopsida</taxon>
        <taxon>eudicotyledons</taxon>
        <taxon>Gunneridae</taxon>
        <taxon>Pentapetalae</taxon>
        <taxon>asterids</taxon>
        <taxon>campanulids</taxon>
        <taxon>Asterales</taxon>
        <taxon>Asteraceae</taxon>
        <taxon>Asteroideae</taxon>
        <taxon>Anthemideae</taxon>
        <taxon>Anthemidinae</taxon>
        <taxon>Tanacetum</taxon>
    </lineage>
</organism>